<dbReference type="EMBL" id="JUIV01000006">
    <property type="protein sequence ID" value="RYJ38880.1"/>
    <property type="molecule type" value="Genomic_DNA"/>
</dbReference>
<comment type="caution">
    <text evidence="8">The sequence shown here is derived from an EMBL/GenBank/DDBJ whole genome shotgun (WGS) entry which is preliminary data.</text>
</comment>
<reference evidence="8 9" key="1">
    <citation type="submission" date="2014-12" db="EMBL/GenBank/DDBJ databases">
        <title>Genome sequence of Flavobacterium anhuiense RCM74.</title>
        <authorList>
            <person name="Kim J.F."/>
            <person name="Song J.Y."/>
            <person name="Kwak M.-J."/>
            <person name="Lee S.-W."/>
        </authorList>
    </citation>
    <scope>NUCLEOTIDE SEQUENCE [LARGE SCALE GENOMIC DNA]</scope>
    <source>
        <strain evidence="8 9">RCM74</strain>
    </source>
</reference>
<dbReference type="Proteomes" id="UP000290433">
    <property type="component" value="Unassembled WGS sequence"/>
</dbReference>
<dbReference type="GO" id="GO:0009279">
    <property type="term" value="C:cell outer membrane"/>
    <property type="evidence" value="ECO:0007669"/>
    <property type="project" value="UniProtKB-SubCell"/>
</dbReference>
<organism evidence="8 9">
    <name type="scientific">Flavobacterium anhuiense</name>
    <dbReference type="NCBI Taxonomy" id="459526"/>
    <lineage>
        <taxon>Bacteria</taxon>
        <taxon>Pseudomonadati</taxon>
        <taxon>Bacteroidota</taxon>
        <taxon>Flavobacteriia</taxon>
        <taxon>Flavobacteriales</taxon>
        <taxon>Flavobacteriaceae</taxon>
        <taxon>Flavobacterium</taxon>
    </lineage>
</organism>
<dbReference type="Gene3D" id="1.10.3780.10">
    <property type="entry name" value="SusD-like"/>
    <property type="match status" value="1"/>
</dbReference>
<dbReference type="Gene3D" id="1.25.40.10">
    <property type="entry name" value="Tetratricopeptide repeat domain"/>
    <property type="match status" value="1"/>
</dbReference>
<dbReference type="OrthoDB" id="5694214at2"/>
<evidence type="ECO:0000256" key="4">
    <source>
        <dbReference type="ARBA" id="ARBA00023136"/>
    </source>
</evidence>
<evidence type="ECO:0000256" key="3">
    <source>
        <dbReference type="ARBA" id="ARBA00022729"/>
    </source>
</evidence>
<evidence type="ECO:0000256" key="2">
    <source>
        <dbReference type="ARBA" id="ARBA00006275"/>
    </source>
</evidence>
<evidence type="ECO:0000313" key="9">
    <source>
        <dbReference type="Proteomes" id="UP000290433"/>
    </source>
</evidence>
<name>A0A444VZ27_9FLAO</name>
<feature type="domain" description="SusD-like N-terminal" evidence="7">
    <location>
        <begin position="116"/>
        <end position="250"/>
    </location>
</feature>
<evidence type="ECO:0000259" key="6">
    <source>
        <dbReference type="Pfam" id="PF07980"/>
    </source>
</evidence>
<proteinExistence type="inferred from homology"/>
<protein>
    <submittedName>
        <fullName evidence="8">RagB/SusD family protein</fullName>
    </submittedName>
</protein>
<dbReference type="Pfam" id="PF14322">
    <property type="entry name" value="SusD-like_3"/>
    <property type="match status" value="1"/>
</dbReference>
<keyword evidence="5" id="KW-0998">Cell outer membrane</keyword>
<sequence length="535" mass="59366">MKISFKYIAYFLLFIFGLNMVLTSCTSDLEVTPKDDDEFLSDSFFKDPSSYKQGLAKLYAGLYVGGNDGDGIADIAGIGGDFSSYLRLLFAMQEFTTDEAIVSWGDDGLPALNFQTWSTNNQFLYGLYSRAFYHISIANEFLRQTTDEKLAERGVDASLKSEITTFRAEARFLRAFSYYNLMDLFGNVPIITEKDPVGFFYPEQKARAEVFAFIESELKDLDKSLAASRANEYGRIDKTAAKFLLAQIYLNAKVYSGTAKNDEAIAACNDVINSAYSFADVPYRYLFAADNNVNGAQNEFIFPVINDGNAIRATGGGMSFILHASIGGTMDAATQGMDGGWSGIRTRKEFVQLFPDENATGDVRGTFYTNGQTLDIANVGAFSNGYAVTKYTNVNSDGSAAQRNDIPDTDFPMFRLSDAYLMYAEATLRGASNGNIETALGYVNKIRKRANATSISTSDLTLDFILAERARELFWECHRRTDLIRFDKFTGSSKLWQWKGGIQNGTSTQSYRDIMPIPSTTIQANPTLKQNPGYN</sequence>
<evidence type="ECO:0000259" key="7">
    <source>
        <dbReference type="Pfam" id="PF14322"/>
    </source>
</evidence>
<dbReference type="CDD" id="cd08977">
    <property type="entry name" value="SusD"/>
    <property type="match status" value="1"/>
</dbReference>
<dbReference type="Gene3D" id="1.25.40.390">
    <property type="match status" value="1"/>
</dbReference>
<gene>
    <name evidence="8" type="ORF">NU08_2105</name>
</gene>
<evidence type="ECO:0000313" key="8">
    <source>
        <dbReference type="EMBL" id="RYJ38880.1"/>
    </source>
</evidence>
<comment type="similarity">
    <text evidence="2">Belongs to the SusD family.</text>
</comment>
<keyword evidence="4" id="KW-0472">Membrane</keyword>
<keyword evidence="3" id="KW-0732">Signal</keyword>
<dbReference type="AlphaFoldDB" id="A0A444VZ27"/>
<feature type="domain" description="RagB/SusD" evidence="6">
    <location>
        <begin position="372"/>
        <end position="534"/>
    </location>
</feature>
<accession>A0A444VZ27</accession>
<dbReference type="InterPro" id="IPR033985">
    <property type="entry name" value="SusD-like_N"/>
</dbReference>
<dbReference type="PROSITE" id="PS51257">
    <property type="entry name" value="PROKAR_LIPOPROTEIN"/>
    <property type="match status" value="1"/>
</dbReference>
<evidence type="ECO:0000256" key="1">
    <source>
        <dbReference type="ARBA" id="ARBA00004442"/>
    </source>
</evidence>
<dbReference type="InterPro" id="IPR012944">
    <property type="entry name" value="SusD_RagB_dom"/>
</dbReference>
<dbReference type="InterPro" id="IPR011990">
    <property type="entry name" value="TPR-like_helical_dom_sf"/>
</dbReference>
<evidence type="ECO:0000256" key="5">
    <source>
        <dbReference type="ARBA" id="ARBA00023237"/>
    </source>
</evidence>
<dbReference type="RefSeq" id="WP_026729737.1">
    <property type="nucleotide sequence ID" value="NZ_JUIV01000006.1"/>
</dbReference>
<comment type="subcellular location">
    <subcellularLocation>
        <location evidence="1">Cell outer membrane</location>
    </subcellularLocation>
</comment>
<dbReference type="Pfam" id="PF07980">
    <property type="entry name" value="SusD_RagB"/>
    <property type="match status" value="1"/>
</dbReference>
<dbReference type="SUPFAM" id="SSF48452">
    <property type="entry name" value="TPR-like"/>
    <property type="match status" value="1"/>
</dbReference>